<evidence type="ECO:0000313" key="3">
    <source>
        <dbReference type="Proteomes" id="UP000235023"/>
    </source>
</evidence>
<keyword evidence="3" id="KW-1185">Reference proteome</keyword>
<sequence>MRCVDRYWMWVVGKGRMSFRVMAMLGIYFLAKLVSRVGFELTRRCDRVGEYGCLSFTILFPIILLFQFIYHLSLFLLSFSYCFFYFLISFILCLFH</sequence>
<dbReference type="EMBL" id="KZ559526">
    <property type="protein sequence ID" value="PLN82578.1"/>
    <property type="molecule type" value="Genomic_DNA"/>
</dbReference>
<feature type="transmembrane region" description="Helical" evidence="1">
    <location>
        <begin position="76"/>
        <end position="95"/>
    </location>
</feature>
<organism evidence="2 3">
    <name type="scientific">Aspergillus taichungensis</name>
    <dbReference type="NCBI Taxonomy" id="482145"/>
    <lineage>
        <taxon>Eukaryota</taxon>
        <taxon>Fungi</taxon>
        <taxon>Dikarya</taxon>
        <taxon>Ascomycota</taxon>
        <taxon>Pezizomycotina</taxon>
        <taxon>Eurotiomycetes</taxon>
        <taxon>Eurotiomycetidae</taxon>
        <taxon>Eurotiales</taxon>
        <taxon>Aspergillaceae</taxon>
        <taxon>Aspergillus</taxon>
        <taxon>Aspergillus subgen. Circumdati</taxon>
    </lineage>
</organism>
<feature type="transmembrane region" description="Helical" evidence="1">
    <location>
        <begin position="17"/>
        <end position="39"/>
    </location>
</feature>
<gene>
    <name evidence="2" type="ORF">BDW42DRAFT_166650</name>
</gene>
<dbReference type="AlphaFoldDB" id="A0A2J5HYQ8"/>
<dbReference type="Proteomes" id="UP000235023">
    <property type="component" value="Unassembled WGS sequence"/>
</dbReference>
<feature type="transmembrane region" description="Helical" evidence="1">
    <location>
        <begin position="51"/>
        <end position="70"/>
    </location>
</feature>
<keyword evidence="1" id="KW-0812">Transmembrane</keyword>
<keyword evidence="1" id="KW-1133">Transmembrane helix</keyword>
<name>A0A2J5HYQ8_9EURO</name>
<evidence type="ECO:0008006" key="4">
    <source>
        <dbReference type="Google" id="ProtNLM"/>
    </source>
</evidence>
<protein>
    <recommendedName>
        <fullName evidence="4">Transmembrane protein</fullName>
    </recommendedName>
</protein>
<proteinExistence type="predicted"/>
<keyword evidence="1" id="KW-0472">Membrane</keyword>
<evidence type="ECO:0000256" key="1">
    <source>
        <dbReference type="SAM" id="Phobius"/>
    </source>
</evidence>
<accession>A0A2J5HYQ8</accession>
<reference evidence="3" key="1">
    <citation type="submission" date="2017-12" db="EMBL/GenBank/DDBJ databases">
        <authorList>
            <consortium name="DOE Joint Genome Institute"/>
            <person name="Mondo S.J."/>
            <person name="Kjaerbolling I."/>
            <person name="Vesth T.C."/>
            <person name="Frisvad J.C."/>
            <person name="Nybo J.L."/>
            <person name="Theobald S."/>
            <person name="Kuo A."/>
            <person name="Bowyer P."/>
            <person name="Matsuda Y."/>
            <person name="Lyhne E.K."/>
            <person name="Kogle M.E."/>
            <person name="Clum A."/>
            <person name="Lipzen A."/>
            <person name="Salamov A."/>
            <person name="Ngan C.Y."/>
            <person name="Daum C."/>
            <person name="Chiniquy J."/>
            <person name="Barry K."/>
            <person name="LaButti K."/>
            <person name="Haridas S."/>
            <person name="Simmons B.A."/>
            <person name="Magnuson J.K."/>
            <person name="Mortensen U.H."/>
            <person name="Larsen T.O."/>
            <person name="Grigoriev I.V."/>
            <person name="Baker S.E."/>
            <person name="Andersen M.R."/>
            <person name="Nordberg H.P."/>
            <person name="Cantor M.N."/>
            <person name="Hua S.X."/>
        </authorList>
    </citation>
    <scope>NUCLEOTIDE SEQUENCE [LARGE SCALE GENOMIC DNA]</scope>
    <source>
        <strain evidence="3">IBT 19404</strain>
    </source>
</reference>
<evidence type="ECO:0000313" key="2">
    <source>
        <dbReference type="EMBL" id="PLN82578.1"/>
    </source>
</evidence>